<dbReference type="InterPro" id="IPR024987">
    <property type="entry name" value="DUF3889"/>
</dbReference>
<organism evidence="1 2">
    <name type="scientific">Sporosarcina soli</name>
    <dbReference type="NCBI Taxonomy" id="334736"/>
    <lineage>
        <taxon>Bacteria</taxon>
        <taxon>Bacillati</taxon>
        <taxon>Bacillota</taxon>
        <taxon>Bacilli</taxon>
        <taxon>Bacillales</taxon>
        <taxon>Caryophanaceae</taxon>
        <taxon>Sporosarcina</taxon>
    </lineage>
</organism>
<dbReference type="Pfam" id="PF13028">
    <property type="entry name" value="DUF3889"/>
    <property type="match status" value="1"/>
</dbReference>
<dbReference type="Gene3D" id="3.10.450.390">
    <property type="entry name" value="Protein of unknown function DUF3889"/>
    <property type="match status" value="1"/>
</dbReference>
<comment type="caution">
    <text evidence="1">The sequence shown here is derived from an EMBL/GenBank/DDBJ whole genome shotgun (WGS) entry which is preliminary data.</text>
</comment>
<dbReference type="Proteomes" id="UP001596109">
    <property type="component" value="Unassembled WGS sequence"/>
</dbReference>
<name>A0ABW0TNW8_9BACL</name>
<sequence length="113" mass="12983">MGIILRKTCIALGLLMVVWVITPPMPLAAPVQQEVPSYAKWGRLAVKEVQGKYPHAHILDYLHEGSHTQGNSTTEKFKLWLKEGDREFGVFVRIEFTTESEEIIRVEFEETDR</sequence>
<reference evidence="2" key="1">
    <citation type="journal article" date="2019" name="Int. J. Syst. Evol. Microbiol.">
        <title>The Global Catalogue of Microorganisms (GCM) 10K type strain sequencing project: providing services to taxonomists for standard genome sequencing and annotation.</title>
        <authorList>
            <consortium name="The Broad Institute Genomics Platform"/>
            <consortium name="The Broad Institute Genome Sequencing Center for Infectious Disease"/>
            <person name="Wu L."/>
            <person name="Ma J."/>
        </authorList>
    </citation>
    <scope>NUCLEOTIDE SEQUENCE [LARGE SCALE GENOMIC DNA]</scope>
    <source>
        <strain evidence="2">CGMCC 4.1434</strain>
    </source>
</reference>
<evidence type="ECO:0000313" key="2">
    <source>
        <dbReference type="Proteomes" id="UP001596109"/>
    </source>
</evidence>
<protein>
    <submittedName>
        <fullName evidence="1">DUF3889 domain-containing protein</fullName>
    </submittedName>
</protein>
<gene>
    <name evidence="1" type="ORF">ACFPRA_20040</name>
</gene>
<evidence type="ECO:0000313" key="1">
    <source>
        <dbReference type="EMBL" id="MFC5591176.1"/>
    </source>
</evidence>
<proteinExistence type="predicted"/>
<dbReference type="RefSeq" id="WP_381438629.1">
    <property type="nucleotide sequence ID" value="NZ_JBHSNO010000015.1"/>
</dbReference>
<keyword evidence="2" id="KW-1185">Reference proteome</keyword>
<dbReference type="EMBL" id="JBHSNO010000015">
    <property type="protein sequence ID" value="MFC5591176.1"/>
    <property type="molecule type" value="Genomic_DNA"/>
</dbReference>
<accession>A0ABW0TNW8</accession>